<dbReference type="RefSeq" id="WP_161337831.1">
    <property type="nucleotide sequence ID" value="NZ_JBHSDG010000002.1"/>
</dbReference>
<organism evidence="2 3">
    <name type="scientific">Sneathiella chungangensis</name>
    <dbReference type="NCBI Taxonomy" id="1418234"/>
    <lineage>
        <taxon>Bacteria</taxon>
        <taxon>Pseudomonadati</taxon>
        <taxon>Pseudomonadota</taxon>
        <taxon>Alphaproteobacteria</taxon>
        <taxon>Sneathiellales</taxon>
        <taxon>Sneathiellaceae</taxon>
        <taxon>Sneathiella</taxon>
    </lineage>
</organism>
<feature type="transmembrane region" description="Helical" evidence="1">
    <location>
        <begin position="53"/>
        <end position="70"/>
    </location>
</feature>
<gene>
    <name evidence="2" type="ORF">GQF03_03730</name>
</gene>
<dbReference type="EMBL" id="WTVA01000001">
    <property type="protein sequence ID" value="MZR21434.1"/>
    <property type="molecule type" value="Genomic_DNA"/>
</dbReference>
<evidence type="ECO:0000313" key="3">
    <source>
        <dbReference type="Proteomes" id="UP000445696"/>
    </source>
</evidence>
<evidence type="ECO:0000313" key="2">
    <source>
        <dbReference type="EMBL" id="MZR21434.1"/>
    </source>
</evidence>
<keyword evidence="1" id="KW-0812">Transmembrane</keyword>
<keyword evidence="3" id="KW-1185">Reference proteome</keyword>
<proteinExistence type="predicted"/>
<comment type="caution">
    <text evidence="2">The sequence shown here is derived from an EMBL/GenBank/DDBJ whole genome shotgun (WGS) entry which is preliminary data.</text>
</comment>
<keyword evidence="1" id="KW-0472">Membrane</keyword>
<dbReference type="Proteomes" id="UP000445696">
    <property type="component" value="Unassembled WGS sequence"/>
</dbReference>
<name>A0A845MEH2_9PROT</name>
<keyword evidence="1" id="KW-1133">Transmembrane helix</keyword>
<evidence type="ECO:0000256" key="1">
    <source>
        <dbReference type="SAM" id="Phobius"/>
    </source>
</evidence>
<dbReference type="AlphaFoldDB" id="A0A845MEH2"/>
<accession>A0A845MEH2</accession>
<reference evidence="2 3" key="1">
    <citation type="journal article" date="2014" name="Int. J. Syst. Evol. Microbiol.">
        <title>Sneathiella chungangensis sp. nov., isolated from a marine sand, and emended description of the genus Sneathiella.</title>
        <authorList>
            <person name="Siamphan C."/>
            <person name="Kim H."/>
            <person name="Lee J.S."/>
            <person name="Kim W."/>
        </authorList>
    </citation>
    <scope>NUCLEOTIDE SEQUENCE [LARGE SCALE GENOMIC DNA]</scope>
    <source>
        <strain evidence="2 3">KCTC 32476</strain>
    </source>
</reference>
<feature type="transmembrane region" description="Helical" evidence="1">
    <location>
        <begin position="20"/>
        <end position="41"/>
    </location>
</feature>
<sequence>MPAAPANNREKWTSMTEMQILQLVALIMMAILVVPGFIYFTRRAGMAASLRNLAIWLAIALVIALLYRTFGSG</sequence>
<protein>
    <submittedName>
        <fullName evidence="2">Uncharacterized protein</fullName>
    </submittedName>
</protein>